<dbReference type="STRING" id="61395.A0A1Y1VYL9"/>
<dbReference type="InterPro" id="IPR052061">
    <property type="entry name" value="PTE-AB_protein"/>
</dbReference>
<gene>
    <name evidence="1" type="ORF">DL89DRAFT_260369</name>
</gene>
<organism evidence="1 2">
    <name type="scientific">Linderina pennispora</name>
    <dbReference type="NCBI Taxonomy" id="61395"/>
    <lineage>
        <taxon>Eukaryota</taxon>
        <taxon>Fungi</taxon>
        <taxon>Fungi incertae sedis</taxon>
        <taxon>Zoopagomycota</taxon>
        <taxon>Kickxellomycotina</taxon>
        <taxon>Kickxellomycetes</taxon>
        <taxon>Kickxellales</taxon>
        <taxon>Kickxellaceae</taxon>
        <taxon>Linderina</taxon>
    </lineage>
</organism>
<evidence type="ECO:0000313" key="2">
    <source>
        <dbReference type="Proteomes" id="UP000193922"/>
    </source>
</evidence>
<reference evidence="1 2" key="1">
    <citation type="submission" date="2016-07" db="EMBL/GenBank/DDBJ databases">
        <title>Pervasive Adenine N6-methylation of Active Genes in Fungi.</title>
        <authorList>
            <consortium name="DOE Joint Genome Institute"/>
            <person name="Mondo S.J."/>
            <person name="Dannebaum R.O."/>
            <person name="Kuo R.C."/>
            <person name="Labutti K."/>
            <person name="Haridas S."/>
            <person name="Kuo A."/>
            <person name="Salamov A."/>
            <person name="Ahrendt S.R."/>
            <person name="Lipzen A."/>
            <person name="Sullivan W."/>
            <person name="Andreopoulos W.B."/>
            <person name="Clum A."/>
            <person name="Lindquist E."/>
            <person name="Daum C."/>
            <person name="Ramamoorthy G.K."/>
            <person name="Gryganskyi A."/>
            <person name="Culley D."/>
            <person name="Magnuson J.K."/>
            <person name="James T.Y."/>
            <person name="O'Malley M.A."/>
            <person name="Stajich J.E."/>
            <person name="Spatafora J.W."/>
            <person name="Visel A."/>
            <person name="Grigoriev I.V."/>
        </authorList>
    </citation>
    <scope>NUCLEOTIDE SEQUENCE [LARGE SCALE GENOMIC DNA]</scope>
    <source>
        <strain evidence="1 2">ATCC 12442</strain>
    </source>
</reference>
<dbReference type="OrthoDB" id="506431at2759"/>
<name>A0A1Y1VYL9_9FUNG</name>
<protein>
    <recommendedName>
        <fullName evidence="3">Thioesterase domain-containing protein</fullName>
    </recommendedName>
</protein>
<evidence type="ECO:0000313" key="1">
    <source>
        <dbReference type="EMBL" id="ORX66353.1"/>
    </source>
</evidence>
<sequence length="212" mass="23007">MTATKPPGPSETEYPPTYTQSHIAQTRPLMAQRQALPIVQRLSSSEKTTQTPFYWPFGKRKIAQAAETLIYGGLASPGELPLLPLIFKWMQTPDHVACGAGNQGLTIVQYLGSRLDLGSRAMANPGVLFVLLDDLTARTSLLAAPPGMTTFTASFELEFKRQEPVERFVVLDAWVTGVEGRKVFVEASAVDAESGEAIVQGKALFVAVQAKK</sequence>
<accession>A0A1Y1VYL9</accession>
<dbReference type="GeneID" id="63802424"/>
<dbReference type="PANTHER" id="PTHR47260">
    <property type="entry name" value="UPF0644 PROTEIN PB2B4.06"/>
    <property type="match status" value="1"/>
</dbReference>
<dbReference type="EMBL" id="MCFD01000016">
    <property type="protein sequence ID" value="ORX66353.1"/>
    <property type="molecule type" value="Genomic_DNA"/>
</dbReference>
<dbReference type="SUPFAM" id="SSF54637">
    <property type="entry name" value="Thioesterase/thiol ester dehydrase-isomerase"/>
    <property type="match status" value="1"/>
</dbReference>
<comment type="caution">
    <text evidence="1">The sequence shown here is derived from an EMBL/GenBank/DDBJ whole genome shotgun (WGS) entry which is preliminary data.</text>
</comment>
<dbReference type="PANTHER" id="PTHR47260:SF1">
    <property type="entry name" value="UPF0644 PROTEIN PB2B4.06"/>
    <property type="match status" value="1"/>
</dbReference>
<dbReference type="AlphaFoldDB" id="A0A1Y1VYL9"/>
<dbReference type="Proteomes" id="UP000193922">
    <property type="component" value="Unassembled WGS sequence"/>
</dbReference>
<keyword evidence="2" id="KW-1185">Reference proteome</keyword>
<dbReference type="Gene3D" id="3.10.129.10">
    <property type="entry name" value="Hotdog Thioesterase"/>
    <property type="match status" value="1"/>
</dbReference>
<dbReference type="InterPro" id="IPR029069">
    <property type="entry name" value="HotDog_dom_sf"/>
</dbReference>
<proteinExistence type="predicted"/>
<evidence type="ECO:0008006" key="3">
    <source>
        <dbReference type="Google" id="ProtNLM"/>
    </source>
</evidence>
<dbReference type="RefSeq" id="XP_040740363.1">
    <property type="nucleotide sequence ID" value="XM_040885776.1"/>
</dbReference>